<reference evidence="1 2" key="1">
    <citation type="submission" date="2014-03" db="EMBL/GenBank/DDBJ databases">
        <title>Draft genome sequence of the novel thermoacidophilic archaea Acidianus copahuensis ALE1 strain, isolated from Copahue volcanic area in Neuquen Argentina.</title>
        <authorList>
            <person name="Urbieta M.S."/>
            <person name="Rascovan N."/>
            <person name="Castro C."/>
            <person name="Revale S."/>
            <person name="Giaveno M.A."/>
            <person name="Vazquez M.P."/>
            <person name="Donati E.R."/>
        </authorList>
    </citation>
    <scope>NUCLEOTIDE SEQUENCE [LARGE SCALE GENOMIC DNA]</scope>
    <source>
        <strain evidence="1 2">ALE1</strain>
    </source>
</reference>
<dbReference type="Proteomes" id="UP000024332">
    <property type="component" value="Unassembled WGS sequence"/>
</dbReference>
<dbReference type="AlphaFoldDB" id="A0A031LHX2"/>
<organism evidence="1 2">
    <name type="scientific">Candidatus Acidianus copahuensis</name>
    <dbReference type="NCBI Taxonomy" id="1160895"/>
    <lineage>
        <taxon>Archaea</taxon>
        <taxon>Thermoproteota</taxon>
        <taxon>Thermoprotei</taxon>
        <taxon>Sulfolobales</taxon>
        <taxon>Sulfolobaceae</taxon>
        <taxon>Acidianus</taxon>
    </lineage>
</organism>
<name>A0A031LHX2_9CREN</name>
<evidence type="ECO:0000313" key="2">
    <source>
        <dbReference type="Proteomes" id="UP000024332"/>
    </source>
</evidence>
<evidence type="ECO:0000313" key="1">
    <source>
        <dbReference type="EMBL" id="EZQ01752.1"/>
    </source>
</evidence>
<comment type="caution">
    <text evidence="1">The sequence shown here is derived from an EMBL/GenBank/DDBJ whole genome shotgun (WGS) entry which is preliminary data.</text>
</comment>
<gene>
    <name evidence="1" type="ORF">CM19_12510</name>
</gene>
<dbReference type="Gene3D" id="1.20.120.330">
    <property type="entry name" value="Nucleotidyltransferases domain 2"/>
    <property type="match status" value="1"/>
</dbReference>
<keyword evidence="2" id="KW-1185">Reference proteome</keyword>
<dbReference type="OrthoDB" id="35408at2157"/>
<evidence type="ECO:0008006" key="3">
    <source>
        <dbReference type="Google" id="ProtNLM"/>
    </source>
</evidence>
<sequence>MKLVEVISEIGKAIDPSEATEALEGKLNRQELIKLRLDNAYFYLNRAEELSSFPSISSEMLYQAIVEGIKALRDYFGVQREIKDSIPYLSDILGDWIDNSWDLSLKLHYDGYIAELIDRDDMSIYIEKTKEFLKNCEMVILD</sequence>
<dbReference type="EMBL" id="JFZT01000062">
    <property type="protein sequence ID" value="EZQ01752.1"/>
    <property type="molecule type" value="Genomic_DNA"/>
</dbReference>
<accession>A0A031LHX2</accession>
<dbReference type="RefSeq" id="WP_048100666.1">
    <property type="nucleotide sequence ID" value="NZ_JFZT01000062.1"/>
</dbReference>
<protein>
    <recommendedName>
        <fullName evidence="3">HEPN domain-containing protein</fullName>
    </recommendedName>
</protein>
<proteinExistence type="predicted"/>